<evidence type="ECO:0008006" key="5">
    <source>
        <dbReference type="Google" id="ProtNLM"/>
    </source>
</evidence>
<name>A0A918PML7_9BACT</name>
<dbReference type="Pfam" id="PF16344">
    <property type="entry name" value="FecR_C"/>
    <property type="match status" value="1"/>
</dbReference>
<evidence type="ECO:0000259" key="1">
    <source>
        <dbReference type="Pfam" id="PF04773"/>
    </source>
</evidence>
<dbReference type="Gene3D" id="3.55.50.30">
    <property type="match status" value="1"/>
</dbReference>
<dbReference type="InterPro" id="IPR012373">
    <property type="entry name" value="Ferrdict_sens_TM"/>
</dbReference>
<accession>A0A918PML7</accession>
<feature type="domain" description="FecR protein" evidence="1">
    <location>
        <begin position="132"/>
        <end position="222"/>
    </location>
</feature>
<dbReference type="PANTHER" id="PTHR30273">
    <property type="entry name" value="PERIPLASMIC SIGNAL SENSOR AND SIGMA FACTOR ACTIVATOR FECR-RELATED"/>
    <property type="match status" value="1"/>
</dbReference>
<feature type="domain" description="Protein FecR C-terminal" evidence="2">
    <location>
        <begin position="272"/>
        <end position="336"/>
    </location>
</feature>
<proteinExistence type="predicted"/>
<dbReference type="AlphaFoldDB" id="A0A918PML7"/>
<dbReference type="Gene3D" id="2.60.120.1440">
    <property type="match status" value="1"/>
</dbReference>
<evidence type="ECO:0000259" key="2">
    <source>
        <dbReference type="Pfam" id="PF16344"/>
    </source>
</evidence>
<keyword evidence="4" id="KW-1185">Reference proteome</keyword>
<reference evidence="3" key="2">
    <citation type="submission" date="2020-09" db="EMBL/GenBank/DDBJ databases">
        <authorList>
            <person name="Sun Q."/>
            <person name="Kim S."/>
        </authorList>
    </citation>
    <scope>NUCLEOTIDE SEQUENCE</scope>
    <source>
        <strain evidence="3">KCTC 12368</strain>
    </source>
</reference>
<organism evidence="3 4">
    <name type="scientific">Echinicola pacifica</name>
    <dbReference type="NCBI Taxonomy" id="346377"/>
    <lineage>
        <taxon>Bacteria</taxon>
        <taxon>Pseudomonadati</taxon>
        <taxon>Bacteroidota</taxon>
        <taxon>Cytophagia</taxon>
        <taxon>Cytophagales</taxon>
        <taxon>Cyclobacteriaceae</taxon>
        <taxon>Echinicola</taxon>
    </lineage>
</organism>
<dbReference type="Pfam" id="PF04773">
    <property type="entry name" value="FecR"/>
    <property type="match status" value="1"/>
</dbReference>
<dbReference type="GO" id="GO:0016989">
    <property type="term" value="F:sigma factor antagonist activity"/>
    <property type="evidence" value="ECO:0007669"/>
    <property type="project" value="TreeGrafter"/>
</dbReference>
<dbReference type="InterPro" id="IPR032508">
    <property type="entry name" value="FecR_C"/>
</dbReference>
<gene>
    <name evidence="3" type="ORF">GCM10007049_03570</name>
</gene>
<dbReference type="Proteomes" id="UP000619457">
    <property type="component" value="Unassembled WGS sequence"/>
</dbReference>
<dbReference type="EMBL" id="BMWX01000001">
    <property type="protein sequence ID" value="GGZ14859.1"/>
    <property type="molecule type" value="Genomic_DNA"/>
</dbReference>
<sequence length="348" mass="39268">MKSQDYILLQKFVLNKCNPSEAKAAGELLQTQEGMEHYMTLLNRSNPSTSSFPVNDTEQESKDLIYSRLKDSMGKKPEKPVYQMNQWRNRAAVLIGLFAVSFLLYRLSPSKQENPGSVDTDIALIQTKSNPAGKKSKIHLADGSTVWLNSDSKLSYPEAFSGDKREIWLEGEAFFEVFRDEDKPFLVHTGKVTTRVLGTSFNINSFDMEEDIAVTVLSGKVQVAVYDSVADSHSHKAILLPGEQVSYDKKEETMNVGKVDESQIAIWKEKTLLFNKEPFAKVILMLERWYGVEIENLNPSTNSCFVHGKYTNESLENVLTSLQYALGFEYEIDSKTKKITIKGGNCQN</sequence>
<protein>
    <recommendedName>
        <fullName evidence="5">FecR family protein</fullName>
    </recommendedName>
</protein>
<dbReference type="PANTHER" id="PTHR30273:SF2">
    <property type="entry name" value="PROTEIN FECR"/>
    <property type="match status" value="1"/>
</dbReference>
<comment type="caution">
    <text evidence="3">The sequence shown here is derived from an EMBL/GenBank/DDBJ whole genome shotgun (WGS) entry which is preliminary data.</text>
</comment>
<dbReference type="FunFam" id="2.60.120.1440:FF:000001">
    <property type="entry name" value="Putative anti-sigma factor"/>
    <property type="match status" value="1"/>
</dbReference>
<evidence type="ECO:0000313" key="4">
    <source>
        <dbReference type="Proteomes" id="UP000619457"/>
    </source>
</evidence>
<reference evidence="3" key="1">
    <citation type="journal article" date="2014" name="Int. J. Syst. Evol. Microbiol.">
        <title>Complete genome sequence of Corynebacterium casei LMG S-19264T (=DSM 44701T), isolated from a smear-ripened cheese.</title>
        <authorList>
            <consortium name="US DOE Joint Genome Institute (JGI-PGF)"/>
            <person name="Walter F."/>
            <person name="Albersmeier A."/>
            <person name="Kalinowski J."/>
            <person name="Ruckert C."/>
        </authorList>
    </citation>
    <scope>NUCLEOTIDE SEQUENCE</scope>
    <source>
        <strain evidence="3">KCTC 12368</strain>
    </source>
</reference>
<dbReference type="RefSeq" id="WP_018474404.1">
    <property type="nucleotide sequence ID" value="NZ_BMWX01000001.1"/>
</dbReference>
<dbReference type="PIRSF" id="PIRSF018266">
    <property type="entry name" value="FecR"/>
    <property type="match status" value="1"/>
</dbReference>
<dbReference type="InterPro" id="IPR006860">
    <property type="entry name" value="FecR"/>
</dbReference>
<evidence type="ECO:0000313" key="3">
    <source>
        <dbReference type="EMBL" id="GGZ14859.1"/>
    </source>
</evidence>